<dbReference type="Pfam" id="PF03100">
    <property type="entry name" value="CcmE"/>
    <property type="match status" value="1"/>
</dbReference>
<dbReference type="NCBIfam" id="NF009731">
    <property type="entry name" value="PRK13254.1-5"/>
    <property type="match status" value="1"/>
</dbReference>
<dbReference type="HAMAP" id="MF_01959">
    <property type="entry name" value="CcmE"/>
    <property type="match status" value="1"/>
</dbReference>
<keyword evidence="7 10" id="KW-1133">Transmembrane helix</keyword>
<evidence type="ECO:0000256" key="1">
    <source>
        <dbReference type="ARBA" id="ARBA00004370"/>
    </source>
</evidence>
<name>A0A0P7WC94_9RHOB</name>
<evidence type="ECO:0000313" key="13">
    <source>
        <dbReference type="EMBL" id="CUX82537.1"/>
    </source>
</evidence>
<evidence type="ECO:0000256" key="12">
    <source>
        <dbReference type="SAM" id="Phobius"/>
    </source>
</evidence>
<dbReference type="AlphaFoldDB" id="A0A0P7WC94"/>
<dbReference type="OrthoDB" id="9793584at2"/>
<dbReference type="GO" id="GO:0020037">
    <property type="term" value="F:heme binding"/>
    <property type="evidence" value="ECO:0007669"/>
    <property type="project" value="InterPro"/>
</dbReference>
<sequence>MKSLKKTRRIQIIAVAAVALTLSTALIGYAMRDGINFFRSPSQVVEAPPPATEVFRIGGLVEPGSIVRGQSDTVRFRVTDGPASVEVTYRGILPDLFSENEGMVGTGRFVNGVFEASEILAKHDETYMPREVMEALKEQGEWRGPDPQAEPRT</sequence>
<dbReference type="GO" id="GO:0017004">
    <property type="term" value="P:cytochrome complex assembly"/>
    <property type="evidence" value="ECO:0007669"/>
    <property type="project" value="UniProtKB-KW"/>
</dbReference>
<evidence type="ECO:0000313" key="14">
    <source>
        <dbReference type="EMBL" id="KPP91775.1"/>
    </source>
</evidence>
<organism evidence="14 15">
    <name type="scientific">Roseibaca calidilacus</name>
    <dbReference type="NCBI Taxonomy" id="1666912"/>
    <lineage>
        <taxon>Bacteria</taxon>
        <taxon>Pseudomonadati</taxon>
        <taxon>Pseudomonadota</taxon>
        <taxon>Alphaproteobacteria</taxon>
        <taxon>Rhodobacterales</taxon>
        <taxon>Paracoccaceae</taxon>
        <taxon>Roseinatronobacter</taxon>
    </lineage>
</organism>
<dbReference type="Proteomes" id="UP000182045">
    <property type="component" value="Unassembled WGS sequence"/>
</dbReference>
<dbReference type="EMBL" id="FBYC01000004">
    <property type="protein sequence ID" value="CUX82537.1"/>
    <property type="molecule type" value="Genomic_DNA"/>
</dbReference>
<accession>A0A0P7WC94</accession>
<dbReference type="SUPFAM" id="SSF82093">
    <property type="entry name" value="Heme chaperone CcmE"/>
    <property type="match status" value="1"/>
</dbReference>
<evidence type="ECO:0000313" key="16">
    <source>
        <dbReference type="Proteomes" id="UP000182045"/>
    </source>
</evidence>
<feature type="transmembrane region" description="Helical" evidence="12">
    <location>
        <begin position="12"/>
        <end position="31"/>
    </location>
</feature>
<dbReference type="GO" id="GO:0046872">
    <property type="term" value="F:metal ion binding"/>
    <property type="evidence" value="ECO:0007669"/>
    <property type="project" value="UniProtKB-KW"/>
</dbReference>
<evidence type="ECO:0000256" key="7">
    <source>
        <dbReference type="ARBA" id="ARBA00022989"/>
    </source>
</evidence>
<dbReference type="GO" id="GO:0017003">
    <property type="term" value="P:protein-heme linkage"/>
    <property type="evidence" value="ECO:0007669"/>
    <property type="project" value="UniProtKB-UniRule"/>
</dbReference>
<comment type="similarity">
    <text evidence="10">Belongs to the CcmE/CycJ family.</text>
</comment>
<dbReference type="PATRIC" id="fig|1666912.4.peg.1406"/>
<protein>
    <recommendedName>
        <fullName evidence="10">Cytochrome c-type biogenesis protein CcmE</fullName>
    </recommendedName>
    <alternativeName>
        <fullName evidence="10">Cytochrome c maturation protein E</fullName>
    </alternativeName>
    <alternativeName>
        <fullName evidence="10">Heme chaperone CcmE</fullName>
    </alternativeName>
</protein>
<evidence type="ECO:0000256" key="5">
    <source>
        <dbReference type="ARBA" id="ARBA00022748"/>
    </source>
</evidence>
<dbReference type="RefSeq" id="WP_072246556.1">
    <property type="nucleotide sequence ID" value="NZ_FBYC01000004.1"/>
</dbReference>
<gene>
    <name evidence="10 14" type="primary">ccmE</name>
    <name evidence="10" type="synonym">cycJ</name>
    <name evidence="13" type="ORF">Ga0058931_2436</name>
    <name evidence="14" type="ORF">HLUCCA05_01275</name>
</gene>
<dbReference type="InterPro" id="IPR004329">
    <property type="entry name" value="CcmE"/>
</dbReference>
<evidence type="ECO:0000256" key="3">
    <source>
        <dbReference type="ARBA" id="ARBA00022692"/>
    </source>
</evidence>
<keyword evidence="2 10" id="KW-0349">Heme</keyword>
<keyword evidence="4 10" id="KW-0479">Metal-binding</keyword>
<evidence type="ECO:0000256" key="8">
    <source>
        <dbReference type="ARBA" id="ARBA00023004"/>
    </source>
</evidence>
<keyword evidence="16" id="KW-1185">Reference proteome</keyword>
<dbReference type="InterPro" id="IPR036127">
    <property type="entry name" value="CcmE-like_sf"/>
</dbReference>
<keyword evidence="6 10" id="KW-0735">Signal-anchor</keyword>
<evidence type="ECO:0000256" key="10">
    <source>
        <dbReference type="HAMAP-Rule" id="MF_01959"/>
    </source>
</evidence>
<keyword evidence="3 10" id="KW-0812">Transmembrane</keyword>
<evidence type="ECO:0000256" key="11">
    <source>
        <dbReference type="PIRSR" id="PIRSR604329-50"/>
    </source>
</evidence>
<dbReference type="PANTHER" id="PTHR34128:SF2">
    <property type="entry name" value="CYTOCHROME C-TYPE BIOGENESIS PROTEIN CCME HOMOLOG, MITOCHONDRIAL"/>
    <property type="match status" value="1"/>
</dbReference>
<evidence type="ECO:0000256" key="9">
    <source>
        <dbReference type="ARBA" id="ARBA00023136"/>
    </source>
</evidence>
<comment type="function">
    <text evidence="10">Heme chaperone required for the biogenesis of c-type cytochromes. Transiently binds heme delivered by CcmC and transfers the heme to apo-cytochromes in a process facilitated by CcmF and CcmH.</text>
</comment>
<dbReference type="Proteomes" id="UP000050413">
    <property type="component" value="Unassembled WGS sequence"/>
</dbReference>
<feature type="binding site" description="axial binding residue" evidence="10 11">
    <location>
        <position position="127"/>
    </location>
    <ligand>
        <name>heme</name>
        <dbReference type="ChEBI" id="CHEBI:30413"/>
    </ligand>
    <ligandPart>
        <name>Fe</name>
        <dbReference type="ChEBI" id="CHEBI:18248"/>
    </ligandPart>
</feature>
<keyword evidence="9 10" id="KW-0472">Membrane</keyword>
<evidence type="ECO:0000313" key="15">
    <source>
        <dbReference type="Proteomes" id="UP000050413"/>
    </source>
</evidence>
<dbReference type="GO" id="GO:0005886">
    <property type="term" value="C:plasma membrane"/>
    <property type="evidence" value="ECO:0007669"/>
    <property type="project" value="UniProtKB-SubCell"/>
</dbReference>
<dbReference type="PANTHER" id="PTHR34128">
    <property type="entry name" value="CYTOCHROME C-TYPE BIOGENESIS PROTEIN CCME HOMOLOG, MITOCHONDRIAL"/>
    <property type="match status" value="1"/>
</dbReference>
<dbReference type="NCBIfam" id="NF009727">
    <property type="entry name" value="PRK13254.1-1"/>
    <property type="match status" value="1"/>
</dbReference>
<proteinExistence type="inferred from homology"/>
<feature type="binding site" description="covalent" evidence="10 11">
    <location>
        <position position="123"/>
    </location>
    <ligand>
        <name>heme</name>
        <dbReference type="ChEBI" id="CHEBI:30413"/>
    </ligand>
</feature>
<evidence type="ECO:0000256" key="4">
    <source>
        <dbReference type="ARBA" id="ARBA00022723"/>
    </source>
</evidence>
<comment type="subcellular location">
    <subcellularLocation>
        <location evidence="10">Cell membrane</location>
        <topology evidence="10">Single-pass type II membrane protein</topology>
    </subcellularLocation>
    <subcellularLocation>
        <location evidence="1">Membrane</location>
    </subcellularLocation>
</comment>
<feature type="topological domain" description="Cytoplasmic" evidence="10">
    <location>
        <begin position="1"/>
        <end position="9"/>
    </location>
</feature>
<dbReference type="STRING" id="1666912.Ga0058931_2436"/>
<evidence type="ECO:0000256" key="6">
    <source>
        <dbReference type="ARBA" id="ARBA00022968"/>
    </source>
</evidence>
<keyword evidence="5 10" id="KW-0201">Cytochrome c-type biogenesis</keyword>
<dbReference type="Gene3D" id="2.40.50.140">
    <property type="entry name" value="Nucleic acid-binding proteins"/>
    <property type="match status" value="1"/>
</dbReference>
<dbReference type="EMBL" id="LJSG01000013">
    <property type="protein sequence ID" value="KPP91775.1"/>
    <property type="molecule type" value="Genomic_DNA"/>
</dbReference>
<reference evidence="13 16" key="2">
    <citation type="submission" date="2016-01" db="EMBL/GenBank/DDBJ databases">
        <authorList>
            <person name="Varghese N."/>
        </authorList>
    </citation>
    <scope>NUCLEOTIDE SEQUENCE [LARGE SCALE GENOMIC DNA]</scope>
    <source>
        <strain evidence="13 16">HL-91</strain>
    </source>
</reference>
<keyword evidence="8 10" id="KW-0408">Iron</keyword>
<reference evidence="14 15" key="1">
    <citation type="submission" date="2015-09" db="EMBL/GenBank/DDBJ databases">
        <title>Identification and resolution of microdiversity through metagenomic sequencing of parallel consortia.</title>
        <authorList>
            <person name="Nelson W.C."/>
            <person name="Romine M.F."/>
            <person name="Lindemann S.R."/>
        </authorList>
    </citation>
    <scope>NUCLEOTIDE SEQUENCE [LARGE SCALE GENOMIC DNA]</scope>
    <source>
        <strain evidence="14">HL-91</strain>
    </source>
</reference>
<evidence type="ECO:0000256" key="2">
    <source>
        <dbReference type="ARBA" id="ARBA00022617"/>
    </source>
</evidence>
<keyword evidence="10" id="KW-1003">Cell membrane</keyword>
<feature type="topological domain" description="Extracellular" evidence="10">
    <location>
        <begin position="31"/>
        <end position="153"/>
    </location>
</feature>
<comment type="caution">
    <text evidence="14">The sequence shown here is derived from an EMBL/GenBank/DDBJ whole genome shotgun (WGS) entry which is preliminary data.</text>
</comment>
<dbReference type="InterPro" id="IPR012340">
    <property type="entry name" value="NA-bd_OB-fold"/>
</dbReference>